<name>A0A561T4C3_9PSEU</name>
<evidence type="ECO:0000313" key="2">
    <source>
        <dbReference type="Proteomes" id="UP000321261"/>
    </source>
</evidence>
<reference evidence="1 2" key="1">
    <citation type="submission" date="2019-06" db="EMBL/GenBank/DDBJ databases">
        <title>Sequencing the genomes of 1000 actinobacteria strains.</title>
        <authorList>
            <person name="Klenk H.-P."/>
        </authorList>
    </citation>
    <scope>NUCLEOTIDE SEQUENCE [LARGE SCALE GENOMIC DNA]</scope>
    <source>
        <strain evidence="1 2">DSM 45671</strain>
    </source>
</reference>
<accession>A0A561T4C3</accession>
<evidence type="ECO:0000313" key="1">
    <source>
        <dbReference type="EMBL" id="TWF81949.1"/>
    </source>
</evidence>
<organism evidence="1 2">
    <name type="scientific">Pseudonocardia hierapolitana</name>
    <dbReference type="NCBI Taxonomy" id="1128676"/>
    <lineage>
        <taxon>Bacteria</taxon>
        <taxon>Bacillati</taxon>
        <taxon>Actinomycetota</taxon>
        <taxon>Actinomycetes</taxon>
        <taxon>Pseudonocardiales</taxon>
        <taxon>Pseudonocardiaceae</taxon>
        <taxon>Pseudonocardia</taxon>
    </lineage>
</organism>
<dbReference type="EMBL" id="VIWU01000001">
    <property type="protein sequence ID" value="TWF81949.1"/>
    <property type="molecule type" value="Genomic_DNA"/>
</dbReference>
<comment type="caution">
    <text evidence="1">The sequence shown here is derived from an EMBL/GenBank/DDBJ whole genome shotgun (WGS) entry which is preliminary data.</text>
</comment>
<keyword evidence="2" id="KW-1185">Reference proteome</keyword>
<protein>
    <submittedName>
        <fullName evidence="1">Uncharacterized protein</fullName>
    </submittedName>
</protein>
<sequence length="49" mass="4754">MLEVDQTDAGGAPSAGVHPHATAVCFPSAVNVSKQALRGAGLAAVAPGR</sequence>
<dbReference type="AlphaFoldDB" id="A0A561T4C3"/>
<proteinExistence type="predicted"/>
<dbReference type="Proteomes" id="UP000321261">
    <property type="component" value="Unassembled WGS sequence"/>
</dbReference>
<gene>
    <name evidence="1" type="ORF">FHX44_117894</name>
</gene>